<dbReference type="PATRIC" id="fig|1618561.3.peg.844"/>
<protein>
    <submittedName>
        <fullName evidence="7">Glycerate dehydrogenase</fullName>
    </submittedName>
</protein>
<gene>
    <name evidence="7" type="ORF">UR38_C0008G0022</name>
</gene>
<evidence type="ECO:0000259" key="5">
    <source>
        <dbReference type="Pfam" id="PF00389"/>
    </source>
</evidence>
<accession>A0A0G0A647</accession>
<dbReference type="SUPFAM" id="SSF51735">
    <property type="entry name" value="NAD(P)-binding Rossmann-fold domains"/>
    <property type="match status" value="1"/>
</dbReference>
<evidence type="ECO:0000256" key="4">
    <source>
        <dbReference type="RuleBase" id="RU003719"/>
    </source>
</evidence>
<organism evidence="7 8">
    <name type="scientific">Candidatus Woesebacteria bacterium GW2011_GWA2_33_28</name>
    <dbReference type="NCBI Taxonomy" id="1618561"/>
    <lineage>
        <taxon>Bacteria</taxon>
        <taxon>Candidatus Woeseibacteriota</taxon>
    </lineage>
</organism>
<evidence type="ECO:0000256" key="2">
    <source>
        <dbReference type="ARBA" id="ARBA00023002"/>
    </source>
</evidence>
<dbReference type="InterPro" id="IPR029752">
    <property type="entry name" value="D-isomer_DH_CS1"/>
</dbReference>
<dbReference type="AlphaFoldDB" id="A0A0G0A647"/>
<dbReference type="Pfam" id="PF00389">
    <property type="entry name" value="2-Hacid_dh"/>
    <property type="match status" value="1"/>
</dbReference>
<dbReference type="InterPro" id="IPR036291">
    <property type="entry name" value="NAD(P)-bd_dom_sf"/>
</dbReference>
<feature type="domain" description="D-isomer specific 2-hydroxyacid dehydrogenase NAD-binding" evidence="6">
    <location>
        <begin position="118"/>
        <end position="260"/>
    </location>
</feature>
<reference evidence="7 8" key="1">
    <citation type="journal article" date="2015" name="Nature">
        <title>rRNA introns, odd ribosomes, and small enigmatic genomes across a large radiation of phyla.</title>
        <authorList>
            <person name="Brown C.T."/>
            <person name="Hug L.A."/>
            <person name="Thomas B.C."/>
            <person name="Sharon I."/>
            <person name="Castelle C.J."/>
            <person name="Singh A."/>
            <person name="Wilkins M.J."/>
            <person name="Williams K.H."/>
            <person name="Banfield J.F."/>
        </authorList>
    </citation>
    <scope>NUCLEOTIDE SEQUENCE [LARGE SCALE GENOMIC DNA]</scope>
</reference>
<dbReference type="InterPro" id="IPR006139">
    <property type="entry name" value="D-isomer_2_OHA_DH_cat_dom"/>
</dbReference>
<keyword evidence="3" id="KW-0520">NAD</keyword>
<comment type="caution">
    <text evidence="7">The sequence shown here is derived from an EMBL/GenBank/DDBJ whole genome shotgun (WGS) entry which is preliminary data.</text>
</comment>
<evidence type="ECO:0000313" key="8">
    <source>
        <dbReference type="Proteomes" id="UP000033995"/>
    </source>
</evidence>
<dbReference type="Gene3D" id="3.40.50.720">
    <property type="entry name" value="NAD(P)-binding Rossmann-like Domain"/>
    <property type="match status" value="2"/>
</dbReference>
<dbReference type="InterPro" id="IPR006140">
    <property type="entry name" value="D-isomer_DH_NAD-bd"/>
</dbReference>
<evidence type="ECO:0000256" key="3">
    <source>
        <dbReference type="ARBA" id="ARBA00023027"/>
    </source>
</evidence>
<dbReference type="PROSITE" id="PS00065">
    <property type="entry name" value="D_2_HYDROXYACID_DH_1"/>
    <property type="match status" value="1"/>
</dbReference>
<dbReference type="Pfam" id="PF02826">
    <property type="entry name" value="2-Hacid_dh_C"/>
    <property type="match status" value="1"/>
</dbReference>
<dbReference type="InterPro" id="IPR050418">
    <property type="entry name" value="D-iso_2-hydroxyacid_DH_PdxB"/>
</dbReference>
<dbReference type="GO" id="GO:0051287">
    <property type="term" value="F:NAD binding"/>
    <property type="evidence" value="ECO:0007669"/>
    <property type="project" value="InterPro"/>
</dbReference>
<dbReference type="PANTHER" id="PTHR43761">
    <property type="entry name" value="D-ISOMER SPECIFIC 2-HYDROXYACID DEHYDROGENASE FAMILY PROTEIN (AFU_ORTHOLOGUE AFUA_1G13630)"/>
    <property type="match status" value="1"/>
</dbReference>
<keyword evidence="2 4" id="KW-0560">Oxidoreductase</keyword>
<dbReference type="GO" id="GO:0016616">
    <property type="term" value="F:oxidoreductase activity, acting on the CH-OH group of donors, NAD or NADP as acceptor"/>
    <property type="evidence" value="ECO:0007669"/>
    <property type="project" value="InterPro"/>
</dbReference>
<dbReference type="SUPFAM" id="SSF52283">
    <property type="entry name" value="Formate/glycerate dehydrogenase catalytic domain-like"/>
    <property type="match status" value="1"/>
</dbReference>
<evidence type="ECO:0000256" key="1">
    <source>
        <dbReference type="ARBA" id="ARBA00005854"/>
    </source>
</evidence>
<name>A0A0G0A647_9BACT</name>
<dbReference type="PANTHER" id="PTHR43761:SF1">
    <property type="entry name" value="D-ISOMER SPECIFIC 2-HYDROXYACID DEHYDROGENASE CATALYTIC DOMAIN-CONTAINING PROTEIN-RELATED"/>
    <property type="match status" value="1"/>
</dbReference>
<proteinExistence type="inferred from homology"/>
<comment type="similarity">
    <text evidence="1 4">Belongs to the D-isomer specific 2-hydroxyacid dehydrogenase family.</text>
</comment>
<sequence>MKIVVFNPQSDFSNELQKKLSTLGTVVYTKDRGELPITKLLDLAKGADIIACDPDPLGGFEKGKEVLTKIMESLSNLKGVCLSTGSFDWVDLEYTKKRKLPVSNIPGYSTESVAEHTIAYLLGAMKRIFISDRRTAKGKYVLQQGLELKGKTLGIIGLGSIGRATALLAKKLGMKVIAYNRTKKTMKGVKIVTLNQLLKESDAISFHTTRKDTKQNMIGKIEFSKMKKGVFIINTTPDLQLINEKAMTDALKSGQVDTYIYERSDLSDAPFKNLENAIGFHFFGWYTKEALENLYNIWVDNIVALAKGKPQNRVV</sequence>
<evidence type="ECO:0000313" key="7">
    <source>
        <dbReference type="EMBL" id="KKP46791.1"/>
    </source>
</evidence>
<dbReference type="Proteomes" id="UP000033995">
    <property type="component" value="Unassembled WGS sequence"/>
</dbReference>
<evidence type="ECO:0000259" key="6">
    <source>
        <dbReference type="Pfam" id="PF02826"/>
    </source>
</evidence>
<feature type="domain" description="D-isomer specific 2-hydroxyacid dehydrogenase catalytic" evidence="5">
    <location>
        <begin position="4"/>
        <end position="315"/>
    </location>
</feature>
<dbReference type="EMBL" id="LBOZ01000008">
    <property type="protein sequence ID" value="KKP46791.1"/>
    <property type="molecule type" value="Genomic_DNA"/>
</dbReference>